<evidence type="ECO:0000256" key="4">
    <source>
        <dbReference type="ARBA" id="ARBA00022989"/>
    </source>
</evidence>
<feature type="transmembrane region" description="Helical" evidence="6">
    <location>
        <begin position="37"/>
        <end position="58"/>
    </location>
</feature>
<dbReference type="InterPro" id="IPR011701">
    <property type="entry name" value="MFS"/>
</dbReference>
<dbReference type="PROSITE" id="PS50850">
    <property type="entry name" value="MFS"/>
    <property type="match status" value="1"/>
</dbReference>
<keyword evidence="3 6" id="KW-0812">Transmembrane</keyword>
<dbReference type="CDD" id="cd06173">
    <property type="entry name" value="MFS_MefA_like"/>
    <property type="match status" value="1"/>
</dbReference>
<comment type="caution">
    <text evidence="8">The sequence shown here is derived from an EMBL/GenBank/DDBJ whole genome shotgun (WGS) entry which is preliminary data.</text>
</comment>
<evidence type="ECO:0000256" key="1">
    <source>
        <dbReference type="ARBA" id="ARBA00004651"/>
    </source>
</evidence>
<protein>
    <submittedName>
        <fullName evidence="8">MFS transporter</fullName>
    </submittedName>
</protein>
<gene>
    <name evidence="8" type="ORF">NIES30_20800</name>
</gene>
<keyword evidence="9" id="KW-1185">Reference proteome</keyword>
<dbReference type="SUPFAM" id="SSF103473">
    <property type="entry name" value="MFS general substrate transporter"/>
    <property type="match status" value="1"/>
</dbReference>
<proteinExistence type="predicted"/>
<reference evidence="8 9" key="1">
    <citation type="submission" date="2016-11" db="EMBL/GenBank/DDBJ databases">
        <title>Draft Genome Sequences of Nine Cyanobacterial Strains from Diverse Habitats.</title>
        <authorList>
            <person name="Zhu T."/>
            <person name="Hou S."/>
            <person name="Lu X."/>
            <person name="Hess W.R."/>
        </authorList>
    </citation>
    <scope>NUCLEOTIDE SEQUENCE [LARGE SCALE GENOMIC DNA]</scope>
    <source>
        <strain evidence="8 9">NIES-30</strain>
    </source>
</reference>
<comment type="subcellular location">
    <subcellularLocation>
        <location evidence="1">Cell membrane</location>
        <topology evidence="1">Multi-pass membrane protein</topology>
    </subcellularLocation>
</comment>
<dbReference type="GO" id="GO:0022857">
    <property type="term" value="F:transmembrane transporter activity"/>
    <property type="evidence" value="ECO:0007669"/>
    <property type="project" value="InterPro"/>
</dbReference>
<evidence type="ECO:0000256" key="6">
    <source>
        <dbReference type="SAM" id="Phobius"/>
    </source>
</evidence>
<dbReference type="EMBL" id="MRCG01000019">
    <property type="protein sequence ID" value="OKH44936.1"/>
    <property type="molecule type" value="Genomic_DNA"/>
</dbReference>
<dbReference type="OrthoDB" id="9763297at2"/>
<accession>A0A1U7J083</accession>
<dbReference type="GO" id="GO:0005886">
    <property type="term" value="C:plasma membrane"/>
    <property type="evidence" value="ECO:0007669"/>
    <property type="project" value="UniProtKB-SubCell"/>
</dbReference>
<evidence type="ECO:0000259" key="7">
    <source>
        <dbReference type="PROSITE" id="PS50850"/>
    </source>
</evidence>
<feature type="transmembrane region" description="Helical" evidence="6">
    <location>
        <begin position="256"/>
        <end position="276"/>
    </location>
</feature>
<feature type="transmembrane region" description="Helical" evidence="6">
    <location>
        <begin position="396"/>
        <end position="416"/>
    </location>
</feature>
<evidence type="ECO:0000256" key="5">
    <source>
        <dbReference type="ARBA" id="ARBA00023136"/>
    </source>
</evidence>
<dbReference type="AlphaFoldDB" id="A0A1U7J083"/>
<dbReference type="RefSeq" id="WP_073610377.1">
    <property type="nucleotide sequence ID" value="NZ_MRCG01000019.1"/>
</dbReference>
<dbReference type="InterPro" id="IPR020846">
    <property type="entry name" value="MFS_dom"/>
</dbReference>
<feature type="transmembrane region" description="Helical" evidence="6">
    <location>
        <begin position="215"/>
        <end position="236"/>
    </location>
</feature>
<dbReference type="PANTHER" id="PTHR23513:SF6">
    <property type="entry name" value="MAJOR FACILITATOR SUPERFAMILY ASSOCIATED DOMAIN-CONTAINING PROTEIN"/>
    <property type="match status" value="1"/>
</dbReference>
<evidence type="ECO:0000256" key="2">
    <source>
        <dbReference type="ARBA" id="ARBA00022475"/>
    </source>
</evidence>
<keyword evidence="2" id="KW-1003">Cell membrane</keyword>
<feature type="transmembrane region" description="Helical" evidence="6">
    <location>
        <begin position="103"/>
        <end position="121"/>
    </location>
</feature>
<feature type="transmembrane region" description="Helical" evidence="6">
    <location>
        <begin position="142"/>
        <end position="165"/>
    </location>
</feature>
<evidence type="ECO:0000313" key="8">
    <source>
        <dbReference type="EMBL" id="OKH44936.1"/>
    </source>
</evidence>
<sequence>MKPVFYAILANSLVAILTNTLVWFGVTFWVYLQTQSVLATSVMAGIYLVTVAVSGFFLGSLVDRYRKKNALLISSAGSLVMYALAYLIYVSTPAAVFADASSAMLWGFIVLALMGAIAGNLRTIALPTLVTILIAEAERDKANGLVGTINGVAFLGASVVSGLVIGFLGMYWMLVMAIALSVLTILHLCTIAIPEKRIVQTGAKSDHIDIRGTIRVIRLVPGLFALIFFNCFNNFLGGVFMSLMDAYGLSLVSVQVWGIVWGVLSLGFIVGGLGVARFGLGKSPLRTMFLSNIVMWVVAMGFTIQPSITLLGVGLFVYLCLIPVVEASEQLILQTMIPLERQGRVFGFAQSIEQAASPLTAFMIGPIAQFLFIPFMTTGAGVDLIGSWYGTGIDRGIALLFTLTGLVGLVVTVIAMRSRAYRNLSADYRRRYAETVQLETGTL</sequence>
<feature type="transmembrane region" description="Helical" evidence="6">
    <location>
        <begin position="171"/>
        <end position="194"/>
    </location>
</feature>
<keyword evidence="4 6" id="KW-1133">Transmembrane helix</keyword>
<dbReference type="InterPro" id="IPR036259">
    <property type="entry name" value="MFS_trans_sf"/>
</dbReference>
<organism evidence="8 9">
    <name type="scientific">Phormidium tenue NIES-30</name>
    <dbReference type="NCBI Taxonomy" id="549789"/>
    <lineage>
        <taxon>Bacteria</taxon>
        <taxon>Bacillati</taxon>
        <taxon>Cyanobacteriota</taxon>
        <taxon>Cyanophyceae</taxon>
        <taxon>Oscillatoriophycideae</taxon>
        <taxon>Oscillatoriales</taxon>
        <taxon>Oscillatoriaceae</taxon>
        <taxon>Phormidium</taxon>
    </lineage>
</organism>
<name>A0A1U7J083_9CYAN</name>
<dbReference type="PANTHER" id="PTHR23513">
    <property type="entry name" value="INTEGRAL MEMBRANE EFFLUX PROTEIN-RELATED"/>
    <property type="match status" value="1"/>
</dbReference>
<feature type="transmembrane region" description="Helical" evidence="6">
    <location>
        <begin position="70"/>
        <end position="91"/>
    </location>
</feature>
<evidence type="ECO:0000313" key="9">
    <source>
        <dbReference type="Proteomes" id="UP000185557"/>
    </source>
</evidence>
<dbReference type="Proteomes" id="UP000185557">
    <property type="component" value="Unassembled WGS sequence"/>
</dbReference>
<feature type="transmembrane region" description="Helical" evidence="6">
    <location>
        <begin position="288"/>
        <end position="304"/>
    </location>
</feature>
<feature type="domain" description="Major facilitator superfamily (MFS) profile" evidence="7">
    <location>
        <begin position="1"/>
        <end position="420"/>
    </location>
</feature>
<feature type="transmembrane region" description="Helical" evidence="6">
    <location>
        <begin position="7"/>
        <end position="31"/>
    </location>
</feature>
<keyword evidence="5 6" id="KW-0472">Membrane</keyword>
<evidence type="ECO:0000256" key="3">
    <source>
        <dbReference type="ARBA" id="ARBA00022692"/>
    </source>
</evidence>
<dbReference type="Pfam" id="PF07690">
    <property type="entry name" value="MFS_1"/>
    <property type="match status" value="1"/>
</dbReference>
<dbReference type="Gene3D" id="1.20.1250.20">
    <property type="entry name" value="MFS general substrate transporter like domains"/>
    <property type="match status" value="1"/>
</dbReference>